<feature type="compositionally biased region" description="Low complexity" evidence="1">
    <location>
        <begin position="920"/>
        <end position="932"/>
    </location>
</feature>
<feature type="region of interest" description="Disordered" evidence="1">
    <location>
        <begin position="499"/>
        <end position="573"/>
    </location>
</feature>
<feature type="domain" description="PH" evidence="2">
    <location>
        <begin position="1153"/>
        <end position="1341"/>
    </location>
</feature>
<dbReference type="InterPro" id="IPR001849">
    <property type="entry name" value="PH_domain"/>
</dbReference>
<dbReference type="PANTHER" id="PTHR28076:SF1">
    <property type="entry name" value="PROSPORE MEMBRANE ADAPTER PROTEIN SPO71"/>
    <property type="match status" value="1"/>
</dbReference>
<feature type="compositionally biased region" description="Low complexity" evidence="1">
    <location>
        <begin position="213"/>
        <end position="226"/>
    </location>
</feature>
<dbReference type="InParanoid" id="A0A1Y2H7S7"/>
<keyword evidence="4" id="KW-1185">Reference proteome</keyword>
<dbReference type="InterPro" id="IPR040345">
    <property type="entry name" value="Mug56/Spo71"/>
</dbReference>
<dbReference type="EMBL" id="MCFF01000001">
    <property type="protein sequence ID" value="ORZ29092.1"/>
    <property type="molecule type" value="Genomic_DNA"/>
</dbReference>
<feature type="compositionally biased region" description="Low complexity" evidence="1">
    <location>
        <begin position="545"/>
        <end position="554"/>
    </location>
</feature>
<feature type="compositionally biased region" description="Low complexity" evidence="1">
    <location>
        <begin position="71"/>
        <end position="88"/>
    </location>
</feature>
<feature type="compositionally biased region" description="Acidic residues" evidence="1">
    <location>
        <begin position="125"/>
        <end position="136"/>
    </location>
</feature>
<proteinExistence type="predicted"/>
<dbReference type="PANTHER" id="PTHR28076">
    <property type="entry name" value="SPORULATION-SPECIFIC PROTEIN 71"/>
    <property type="match status" value="1"/>
</dbReference>
<feature type="compositionally biased region" description="Polar residues" evidence="1">
    <location>
        <begin position="958"/>
        <end position="977"/>
    </location>
</feature>
<dbReference type="SUPFAM" id="SSF50729">
    <property type="entry name" value="PH domain-like"/>
    <property type="match status" value="1"/>
</dbReference>
<evidence type="ECO:0000313" key="3">
    <source>
        <dbReference type="EMBL" id="ORZ29092.1"/>
    </source>
</evidence>
<feature type="region of interest" description="Disordered" evidence="1">
    <location>
        <begin position="910"/>
        <end position="1011"/>
    </location>
</feature>
<organism evidence="3 4">
    <name type="scientific">Lobosporangium transversale</name>
    <dbReference type="NCBI Taxonomy" id="64571"/>
    <lineage>
        <taxon>Eukaryota</taxon>
        <taxon>Fungi</taxon>
        <taxon>Fungi incertae sedis</taxon>
        <taxon>Mucoromycota</taxon>
        <taxon>Mortierellomycotina</taxon>
        <taxon>Mortierellomycetes</taxon>
        <taxon>Mortierellales</taxon>
        <taxon>Mortierellaceae</taxon>
        <taxon>Lobosporangium</taxon>
    </lineage>
</organism>
<dbReference type="Proteomes" id="UP000193648">
    <property type="component" value="Unassembled WGS sequence"/>
</dbReference>
<dbReference type="Pfam" id="PF15404">
    <property type="entry name" value="PH_4"/>
    <property type="match status" value="1"/>
</dbReference>
<feature type="domain" description="PH" evidence="2">
    <location>
        <begin position="754"/>
        <end position="1082"/>
    </location>
</feature>
<accession>A0A1Y2H7S7</accession>
<reference evidence="3 4" key="1">
    <citation type="submission" date="2016-07" db="EMBL/GenBank/DDBJ databases">
        <title>Pervasive Adenine N6-methylation of Active Genes in Fungi.</title>
        <authorList>
            <consortium name="DOE Joint Genome Institute"/>
            <person name="Mondo S.J."/>
            <person name="Dannebaum R.O."/>
            <person name="Kuo R.C."/>
            <person name="Labutti K."/>
            <person name="Haridas S."/>
            <person name="Kuo A."/>
            <person name="Salamov A."/>
            <person name="Ahrendt S.R."/>
            <person name="Lipzen A."/>
            <person name="Sullivan W."/>
            <person name="Andreopoulos W.B."/>
            <person name="Clum A."/>
            <person name="Lindquist E."/>
            <person name="Daum C."/>
            <person name="Ramamoorthy G.K."/>
            <person name="Gryganskyi A."/>
            <person name="Culley D."/>
            <person name="Magnuson J.K."/>
            <person name="James T.Y."/>
            <person name="O'Malley M.A."/>
            <person name="Stajich J.E."/>
            <person name="Spatafora J.W."/>
            <person name="Visel A."/>
            <person name="Grigoriev I.V."/>
        </authorList>
    </citation>
    <scope>NUCLEOTIDE SEQUENCE [LARGE SCALE GENOMIC DNA]</scope>
    <source>
        <strain evidence="3 4">NRRL 3116</strain>
    </source>
</reference>
<dbReference type="SMART" id="SM00233">
    <property type="entry name" value="PH"/>
    <property type="match status" value="3"/>
</dbReference>
<feature type="compositionally biased region" description="Low complexity" evidence="1">
    <location>
        <begin position="993"/>
        <end position="1011"/>
    </location>
</feature>
<dbReference type="GO" id="GO:1902657">
    <property type="term" value="P:protein localization to prospore membrane"/>
    <property type="evidence" value="ECO:0007669"/>
    <property type="project" value="InterPro"/>
</dbReference>
<evidence type="ECO:0000313" key="4">
    <source>
        <dbReference type="Proteomes" id="UP000193648"/>
    </source>
</evidence>
<protein>
    <submittedName>
        <fullName evidence="3">Pleckstrin homology domain-domain-containing protein</fullName>
    </submittedName>
</protein>
<feature type="compositionally biased region" description="Acidic residues" evidence="1">
    <location>
        <begin position="503"/>
        <end position="525"/>
    </location>
</feature>
<evidence type="ECO:0000259" key="2">
    <source>
        <dbReference type="SMART" id="SM00233"/>
    </source>
</evidence>
<evidence type="ECO:0000256" key="1">
    <source>
        <dbReference type="SAM" id="MobiDB-lite"/>
    </source>
</evidence>
<comment type="caution">
    <text evidence="3">The sequence shown here is derived from an EMBL/GenBank/DDBJ whole genome shotgun (WGS) entry which is preliminary data.</text>
</comment>
<sequence length="1354" mass="151469">MSSEIDLPGSGGGAVFVSSPVSSILDGKEGNNHSMTMESSDRPDPSPIQKLPNATSTNDAMSGHLSPQWRPSSIHSFSSAASSPSSPSNCQPKRGATWMTARESPSSLGGRDDGLLLDQKNVIKEEDEEEDEEDETEHGVGADTDGDHFELARMISHESNYVDAPSLMQQDQAITTITTSTSAAGRKSSEVNETSDPSSEKAAKCLNVSVSLPQQASSSSTPTAATTEKEPFSTTLDKASTRFGRALLNRNLTGLKRHGDMPLQPIGSICSIDKDCQGSLRHRSSDAEIGIHQGPPKVGKHVRFLTKVQYHIAGGSTRQSTRLWTDAIVKQDRMLARREVTQRPGPHVFNSDTARRLERQSQGWKEWWCVMKGPSLSSVVIADNKREKVSKIKRKRSKKRMERVEKGRLEFYYNHKKIKDTVILSSCTAVSVYSSLDYSIAVTQNYPEAIGLTVYILRPRTISLACAWYMEIYTLLNGTAPIPKFIELAVPDFDVKIRVPIPEDSETETDDDDNDDEGTDNEESETSLSYTLPIQGPRREPLPLPSSISSRPGITEGPNTADRNADDETGEAPLNSFKTVMSSFPDRNTNSNNNINDINPRMATRTFYLTNDRAKPQLVAPNQVTPKLLRSHALSLLKDVPDWAEVVRMWQDPTQHGDVALCWKRYDRIEWIYWGGQNEHRVLPETDDLHLRKDHIGFADGSDWSGGMDETVVGPQILDKTHVLELRPITHYPSRARIPACEGGTFGGELHEPDPIEGYLVRVSAFSGNPLRRFRRLYLTSHDHMLFYTIPSESHSPTMSHALAGGAGEAAIDPAALLFCITPHRSVNPDHKDMAQSRSVRRLKAQVRAAKGFIDLTKVDNVRVLTIREWEAVRHLPYQKDKENKQMEKEKQGKIERLGKAVKHAVEEVKEARDRTLEARSSQDQQQRDQQQPQVILREPDNYFFPTTVTEPVDNSEPGPSSSRQSQQKNEGDNVTNGKHLDSSEPMSNSLDQKTSTAASSIAAKSKASSQSFKENLHKSATFVADKLLLNHGGDSDDLYLDEDSNVFEIEMQNGPCVRFRAFNAEAAHLWCQQVQKLAEYWRLRRHLDIKDHMHVAQANCQLASSMDDDEKQLGGASVVEAGGDMIKDWDNDRAMASPHIWNWCVVNGCRSVTKSGMVYFKPKLHRTFRKMFLVLTEGFLMLFHPHRRSTTSGRLIPTTANKLYAIHSLTDIYVYSGHFSDGDTAHGTNDESERLPRFFPDGLIADDPDEDCTFSIWRGKRKKMFSRRGAVAASKTTMMSPKSVNGSSSKVFSKIGWLSNLVKDGVVYGSNPQSCSVFRARSRPDLEEWVYAINTEIERCVRAERRRVRHRLR</sequence>
<feature type="region of interest" description="Disordered" evidence="1">
    <location>
        <begin position="179"/>
        <end position="234"/>
    </location>
</feature>
<dbReference type="Pfam" id="PF23207">
    <property type="entry name" value="PH_SPO71"/>
    <property type="match status" value="1"/>
</dbReference>
<dbReference type="InterPro" id="IPR057379">
    <property type="entry name" value="PH_SPO71"/>
</dbReference>
<dbReference type="STRING" id="64571.A0A1Y2H7S7"/>
<dbReference type="OrthoDB" id="5579281at2759"/>
<feature type="region of interest" description="Disordered" evidence="1">
    <location>
        <begin position="1"/>
        <end position="145"/>
    </location>
</feature>
<dbReference type="RefSeq" id="XP_021886765.1">
    <property type="nucleotide sequence ID" value="XM_022019390.1"/>
</dbReference>
<dbReference type="GeneID" id="33561235"/>
<name>A0A1Y2H7S7_9FUNG</name>
<gene>
    <name evidence="3" type="ORF">BCR41DRAFT_11162</name>
</gene>
<dbReference type="InterPro" id="IPR039486">
    <property type="entry name" value="Mug56/Spo71_PH"/>
</dbReference>
<feature type="domain" description="PH" evidence="2">
    <location>
        <begin position="328"/>
        <end position="479"/>
    </location>
</feature>